<dbReference type="EMBL" id="FOCX01000004">
    <property type="protein sequence ID" value="SEN62875.1"/>
    <property type="molecule type" value="Genomic_DNA"/>
</dbReference>
<dbReference type="AlphaFoldDB" id="A0A1H8I442"/>
<proteinExistence type="predicted"/>
<reference evidence="2" key="1">
    <citation type="submission" date="2016-10" db="EMBL/GenBank/DDBJ databases">
        <authorList>
            <person name="Varghese N."/>
            <person name="Submissions S."/>
        </authorList>
    </citation>
    <scope>NUCLEOTIDE SEQUENCE [LARGE SCALE GENOMIC DNA]</scope>
    <source>
        <strain evidence="2">IBRC-M 10043</strain>
    </source>
</reference>
<dbReference type="RefSeq" id="WP_170845337.1">
    <property type="nucleotide sequence ID" value="NZ_FOCX01000004.1"/>
</dbReference>
<gene>
    <name evidence="1" type="ORF">SAMN05216388_100459</name>
</gene>
<evidence type="ECO:0000313" key="2">
    <source>
        <dbReference type="Proteomes" id="UP000198775"/>
    </source>
</evidence>
<keyword evidence="2" id="KW-1185">Reference proteome</keyword>
<protein>
    <submittedName>
        <fullName evidence="1">Uncharacterized protein</fullName>
    </submittedName>
</protein>
<evidence type="ECO:0000313" key="1">
    <source>
        <dbReference type="EMBL" id="SEN62875.1"/>
    </source>
</evidence>
<organism evidence="1 2">
    <name type="scientific">Halorientalis persicus</name>
    <dbReference type="NCBI Taxonomy" id="1367881"/>
    <lineage>
        <taxon>Archaea</taxon>
        <taxon>Methanobacteriati</taxon>
        <taxon>Methanobacteriota</taxon>
        <taxon>Stenosarchaea group</taxon>
        <taxon>Halobacteria</taxon>
        <taxon>Halobacteriales</taxon>
        <taxon>Haloarculaceae</taxon>
        <taxon>Halorientalis</taxon>
    </lineage>
</organism>
<sequence length="58" mass="5999">MQVPLSPHGLRWLDRVSKLAGLVLLAAAFEGALGEWSLVGGLAGLLIGGGTIFLEPTE</sequence>
<name>A0A1H8I442_9EURY</name>
<dbReference type="Proteomes" id="UP000198775">
    <property type="component" value="Unassembled WGS sequence"/>
</dbReference>
<accession>A0A1H8I442</accession>